<keyword evidence="1" id="KW-0175">Coiled coil</keyword>
<sequence length="76" mass="8428">MERRTSCLQANIDFLQNVIDRNARDARLKLDAATKELAAARNEVAAMKATLTALQARLEKLEKPGKTENSNSDAKK</sequence>
<dbReference type="EMBL" id="CP021112">
    <property type="protein sequence ID" value="ARP98403.1"/>
    <property type="molecule type" value="Genomic_DNA"/>
</dbReference>
<proteinExistence type="predicted"/>
<dbReference type="STRING" id="1235591.CAK95_04335"/>
<dbReference type="KEGG" id="psin:CAK95_04335"/>
<reference evidence="2 3" key="1">
    <citation type="submission" date="2017-05" db="EMBL/GenBank/DDBJ databases">
        <title>Full genome sequence of Pseudorhodoplanes sinuspersici.</title>
        <authorList>
            <person name="Dastgheib S.M.M."/>
            <person name="Shavandi M."/>
            <person name="Tirandaz H."/>
        </authorList>
    </citation>
    <scope>NUCLEOTIDE SEQUENCE [LARGE SCALE GENOMIC DNA]</scope>
    <source>
        <strain evidence="2 3">RIPI110</strain>
    </source>
</reference>
<gene>
    <name evidence="2" type="ORF">CAK95_04335</name>
</gene>
<evidence type="ECO:0000256" key="1">
    <source>
        <dbReference type="SAM" id="Coils"/>
    </source>
</evidence>
<feature type="coiled-coil region" evidence="1">
    <location>
        <begin position="23"/>
        <end position="57"/>
    </location>
</feature>
<protein>
    <submittedName>
        <fullName evidence="2">Uncharacterized protein</fullName>
    </submittedName>
</protein>
<evidence type="ECO:0000313" key="2">
    <source>
        <dbReference type="EMBL" id="ARP98403.1"/>
    </source>
</evidence>
<name>A0A1W6ZLV6_9HYPH</name>
<dbReference type="Proteomes" id="UP000194137">
    <property type="component" value="Chromosome"/>
</dbReference>
<evidence type="ECO:0000313" key="3">
    <source>
        <dbReference type="Proteomes" id="UP000194137"/>
    </source>
</evidence>
<dbReference type="AlphaFoldDB" id="A0A1W6ZLV6"/>
<keyword evidence="3" id="KW-1185">Reference proteome</keyword>
<organism evidence="2 3">
    <name type="scientific">Pseudorhodoplanes sinuspersici</name>
    <dbReference type="NCBI Taxonomy" id="1235591"/>
    <lineage>
        <taxon>Bacteria</taxon>
        <taxon>Pseudomonadati</taxon>
        <taxon>Pseudomonadota</taxon>
        <taxon>Alphaproteobacteria</taxon>
        <taxon>Hyphomicrobiales</taxon>
        <taxon>Pseudorhodoplanes</taxon>
    </lineage>
</organism>
<accession>A0A1W6ZLV6</accession>